<keyword evidence="2" id="KW-1185">Reference proteome</keyword>
<dbReference type="EMBL" id="VFWZ01000004">
    <property type="protein sequence ID" value="TPN85425.1"/>
    <property type="molecule type" value="Genomic_DNA"/>
</dbReference>
<proteinExistence type="predicted"/>
<dbReference type="InterPro" id="IPR025460">
    <property type="entry name" value="DUF4280"/>
</dbReference>
<evidence type="ECO:0000313" key="1">
    <source>
        <dbReference type="EMBL" id="TPN85425.1"/>
    </source>
</evidence>
<reference evidence="1 2" key="1">
    <citation type="submission" date="2019-06" db="EMBL/GenBank/DDBJ databases">
        <authorList>
            <person name="Meng X."/>
        </authorList>
    </citation>
    <scope>NUCLEOTIDE SEQUENCE [LARGE SCALE GENOMIC DNA]</scope>
    <source>
        <strain evidence="1 2">M625</strain>
    </source>
</reference>
<dbReference type="OrthoDB" id="6717961at2"/>
<dbReference type="Pfam" id="PF11692">
    <property type="entry name" value="DUF3289"/>
    <property type="match status" value="1"/>
</dbReference>
<dbReference type="Pfam" id="PF14107">
    <property type="entry name" value="DUF4280"/>
    <property type="match status" value="1"/>
</dbReference>
<evidence type="ECO:0000313" key="2">
    <source>
        <dbReference type="Proteomes" id="UP000315540"/>
    </source>
</evidence>
<comment type="caution">
    <text evidence="1">The sequence shown here is derived from an EMBL/GenBank/DDBJ whole genome shotgun (WGS) entry which is preliminary data.</text>
</comment>
<dbReference type="RefSeq" id="WP_140594671.1">
    <property type="nucleotide sequence ID" value="NZ_VFWZ01000004.1"/>
</dbReference>
<gene>
    <name evidence="1" type="ORF">FHK87_15535</name>
</gene>
<organism evidence="1 2">
    <name type="scientific">Aquimarina algicola</name>
    <dbReference type="NCBI Taxonomy" id="2589995"/>
    <lineage>
        <taxon>Bacteria</taxon>
        <taxon>Pseudomonadati</taxon>
        <taxon>Bacteroidota</taxon>
        <taxon>Flavobacteriia</taxon>
        <taxon>Flavobacteriales</taxon>
        <taxon>Flavobacteriaceae</taxon>
        <taxon>Aquimarina</taxon>
    </lineage>
</organism>
<dbReference type="Proteomes" id="UP000315540">
    <property type="component" value="Unassembled WGS sequence"/>
</dbReference>
<dbReference type="AlphaFoldDB" id="A0A504JA06"/>
<protein>
    <submittedName>
        <fullName evidence="1">DUF3289 family protein</fullName>
    </submittedName>
</protein>
<dbReference type="InterPro" id="IPR017483">
    <property type="entry name" value="CHP03034"/>
</dbReference>
<sequence>MAGQFVINGAQLKCPLCSSSGKLVVSSTQIELQDINWATDGDNAKSNLVFDGVCKKWRKNPPPCASVISPTQWSKTADSVTIDGQTALLEDSTIQCSTGGVDISVTNTAQTETPTDLPVPEIKDIEVPFYVERYRVPGLNEDGTAIANDMAYGNGVISSSIYSEQEIESYKQQYEQNGFNESTHLKFANGDQETEKAVYTTQEITATRPVLFRMTRYLNPDFTLFADFRIMASALSLGELDTNIGLMIDRFQSNQGGIYENDALNQAAIESSATKRFCESIERTITQRIQSSGGDISAAENTAIRWQRRPGASPSFARGEDNNLLRGTTIAVNDVWSYEVSIVEYTKKKDGYDIKYEVIYWDHFGLDLPDMEKFYSYGAGFRAWFVLQHIRGYKPFLTKMTFEKEFFAYAPSFLNDMDRA</sequence>
<accession>A0A504JA06</accession>
<name>A0A504JA06_9FLAO</name>